<sequence>VGISVLSIVSGAIPIPLASDAVVQILAESKVALDQATTVKAVLDRAHLGPGEEKSSNELGMGLAEREEFLLALLAEHSQPLNKRTIGDACKLRRVATEDGQYLWVNLEELHQLKKNVECQPEPCAPINPKTISLRITGVTGSWDAKIFTKMYCEWKLSDVMKNSEVINDSVIEKAASTSTDSTWGSNVNILNVDPIKFRNCTLEVWVKQTRRLTGCFRGDKEIAKGEKQLDIRVDEDCGKTQTIDVSIKMGEARTVECQIKIEF</sequence>
<protein>
    <submittedName>
        <fullName evidence="1">Conserved oligomeric Golgi complex subunit</fullName>
    </submittedName>
</protein>
<proteinExistence type="predicted"/>
<dbReference type="AlphaFoldDB" id="A0A2P4XZL8"/>
<keyword evidence="2" id="KW-1185">Reference proteome</keyword>
<name>A0A2P4XZL8_9STRA</name>
<evidence type="ECO:0000313" key="2">
    <source>
        <dbReference type="Proteomes" id="UP000237271"/>
    </source>
</evidence>
<feature type="non-terminal residue" evidence="1">
    <location>
        <position position="1"/>
    </location>
</feature>
<dbReference type="EMBL" id="NCKW01006674">
    <property type="protein sequence ID" value="POM70993.1"/>
    <property type="molecule type" value="Genomic_DNA"/>
</dbReference>
<accession>A0A2P4XZL8</accession>
<organism evidence="1 2">
    <name type="scientific">Phytophthora palmivora</name>
    <dbReference type="NCBI Taxonomy" id="4796"/>
    <lineage>
        <taxon>Eukaryota</taxon>
        <taxon>Sar</taxon>
        <taxon>Stramenopiles</taxon>
        <taxon>Oomycota</taxon>
        <taxon>Peronosporomycetes</taxon>
        <taxon>Peronosporales</taxon>
        <taxon>Peronosporaceae</taxon>
        <taxon>Phytophthora</taxon>
    </lineage>
</organism>
<comment type="caution">
    <text evidence="1">The sequence shown here is derived from an EMBL/GenBank/DDBJ whole genome shotgun (WGS) entry which is preliminary data.</text>
</comment>
<dbReference type="OrthoDB" id="143111at2759"/>
<gene>
    <name evidence="1" type="ORF">PHPALM_12501</name>
</gene>
<dbReference type="Proteomes" id="UP000237271">
    <property type="component" value="Unassembled WGS sequence"/>
</dbReference>
<evidence type="ECO:0000313" key="1">
    <source>
        <dbReference type="EMBL" id="POM70993.1"/>
    </source>
</evidence>
<reference evidence="1 2" key="1">
    <citation type="journal article" date="2017" name="Genome Biol. Evol.">
        <title>Phytophthora megakarya and P. palmivora, closely related causal agents of cacao black pod rot, underwent increases in genome sizes and gene numbers by different mechanisms.</title>
        <authorList>
            <person name="Ali S.S."/>
            <person name="Shao J."/>
            <person name="Lary D.J."/>
            <person name="Kronmiller B."/>
            <person name="Shen D."/>
            <person name="Strem M.D."/>
            <person name="Amoako-Attah I."/>
            <person name="Akrofi A.Y."/>
            <person name="Begoude B.A."/>
            <person name="Ten Hoopen G.M."/>
            <person name="Coulibaly K."/>
            <person name="Kebe B.I."/>
            <person name="Melnick R.L."/>
            <person name="Guiltinan M.J."/>
            <person name="Tyler B.M."/>
            <person name="Meinhardt L.W."/>
            <person name="Bailey B.A."/>
        </authorList>
    </citation>
    <scope>NUCLEOTIDE SEQUENCE [LARGE SCALE GENOMIC DNA]</scope>
    <source>
        <strain evidence="2">sbr112.9</strain>
    </source>
</reference>